<evidence type="ECO:0000256" key="1">
    <source>
        <dbReference type="ARBA" id="ARBA00004241"/>
    </source>
</evidence>
<keyword evidence="5" id="KW-1185">Reference proteome</keyword>
<evidence type="ECO:0000256" key="2">
    <source>
        <dbReference type="ARBA" id="ARBA00023287"/>
    </source>
</evidence>
<dbReference type="PATRIC" id="fig|1705565.3.peg.1845"/>
<dbReference type="RefSeq" id="WP_054400775.1">
    <property type="nucleotide sequence ID" value="NZ_LIUT01000001.1"/>
</dbReference>
<dbReference type="SUPFAM" id="SSF54523">
    <property type="entry name" value="Pili subunits"/>
    <property type="match status" value="1"/>
</dbReference>
<proteinExistence type="predicted"/>
<reference evidence="5" key="1">
    <citation type="submission" date="2015-08" db="EMBL/GenBank/DDBJ databases">
        <title>Genome sequencing project for genomic taxonomy and phylogenomics of Bacillus-like bacteria.</title>
        <authorList>
            <person name="Liu B."/>
            <person name="Wang J."/>
            <person name="Zhu Y."/>
            <person name="Liu G."/>
            <person name="Chen Q."/>
            <person name="Chen Z."/>
            <person name="Lan J."/>
            <person name="Che J."/>
            <person name="Ge C."/>
            <person name="Shi H."/>
            <person name="Pan Z."/>
            <person name="Liu X."/>
        </authorList>
    </citation>
    <scope>NUCLEOTIDE SEQUENCE [LARGE SCALE GENOMIC DNA]</scope>
    <source>
        <strain evidence="5">FJAT-22460</strain>
    </source>
</reference>
<keyword evidence="3" id="KW-0812">Transmembrane</keyword>
<gene>
    <name evidence="4" type="ORF">AM231_00150</name>
</gene>
<dbReference type="AlphaFoldDB" id="A0A0M1P0R3"/>
<organism evidence="4 5">
    <name type="scientific">Paenibacillus solani</name>
    <dbReference type="NCBI Taxonomy" id="1705565"/>
    <lineage>
        <taxon>Bacteria</taxon>
        <taxon>Bacillati</taxon>
        <taxon>Bacillota</taxon>
        <taxon>Bacilli</taxon>
        <taxon>Bacillales</taxon>
        <taxon>Paenibacillaceae</taxon>
        <taxon>Paenibacillus</taxon>
    </lineage>
</organism>
<comment type="subcellular location">
    <subcellularLocation>
        <location evidence="1">Cell surface</location>
    </subcellularLocation>
</comment>
<name>A0A0M1P0R3_9BACL</name>
<dbReference type="GO" id="GO:0009986">
    <property type="term" value="C:cell surface"/>
    <property type="evidence" value="ECO:0007669"/>
    <property type="project" value="UniProtKB-SubCell"/>
</dbReference>
<sequence length="170" mass="17665">MYQVVKKAMKNEKGLTLIELLAVVVILGIIAAIAIPAIGGLIDNSRKDAHAANAIQMINSAKLAVVGDETARPATNGTINISLGWLQAEGYLEPVIDPDGTDAGYSIDDPAVPPADAATGMPSRVEVTTADNGRTFTYSVLLVNADRGVQTDAGAAVPEAEVQRSNVVKN</sequence>
<dbReference type="Pfam" id="PF07963">
    <property type="entry name" value="N_methyl"/>
    <property type="match status" value="1"/>
</dbReference>
<keyword evidence="3" id="KW-1133">Transmembrane helix</keyword>
<keyword evidence="2" id="KW-0178">Competence</keyword>
<dbReference type="OrthoDB" id="2454081at2"/>
<evidence type="ECO:0000256" key="3">
    <source>
        <dbReference type="SAM" id="Phobius"/>
    </source>
</evidence>
<feature type="transmembrane region" description="Helical" evidence="3">
    <location>
        <begin position="20"/>
        <end position="42"/>
    </location>
</feature>
<protein>
    <recommendedName>
        <fullName evidence="6">N-terminal cleavage protein</fullName>
    </recommendedName>
</protein>
<dbReference type="NCBIfam" id="TIGR02532">
    <property type="entry name" value="IV_pilin_GFxxxE"/>
    <property type="match status" value="1"/>
</dbReference>
<comment type="caution">
    <text evidence="4">The sequence shown here is derived from an EMBL/GenBank/DDBJ whole genome shotgun (WGS) entry which is preliminary data.</text>
</comment>
<accession>A0A0M1P0R3</accession>
<evidence type="ECO:0000313" key="4">
    <source>
        <dbReference type="EMBL" id="KOR87704.1"/>
    </source>
</evidence>
<dbReference type="InterPro" id="IPR045584">
    <property type="entry name" value="Pilin-like"/>
</dbReference>
<dbReference type="Proteomes" id="UP000036932">
    <property type="component" value="Unassembled WGS sequence"/>
</dbReference>
<dbReference type="EMBL" id="LIUT01000001">
    <property type="protein sequence ID" value="KOR87704.1"/>
    <property type="molecule type" value="Genomic_DNA"/>
</dbReference>
<evidence type="ECO:0000313" key="5">
    <source>
        <dbReference type="Proteomes" id="UP000036932"/>
    </source>
</evidence>
<dbReference type="Gene3D" id="3.30.700.10">
    <property type="entry name" value="Glycoprotein, Type 4 Pilin"/>
    <property type="match status" value="1"/>
</dbReference>
<keyword evidence="3" id="KW-0472">Membrane</keyword>
<evidence type="ECO:0008006" key="6">
    <source>
        <dbReference type="Google" id="ProtNLM"/>
    </source>
</evidence>
<dbReference type="PROSITE" id="PS00409">
    <property type="entry name" value="PROKAR_NTER_METHYL"/>
    <property type="match status" value="1"/>
</dbReference>
<dbReference type="InterPro" id="IPR012902">
    <property type="entry name" value="N_methyl_site"/>
</dbReference>
<dbReference type="GO" id="GO:0030420">
    <property type="term" value="P:establishment of competence for transformation"/>
    <property type="evidence" value="ECO:0007669"/>
    <property type="project" value="UniProtKB-KW"/>
</dbReference>